<dbReference type="RefSeq" id="WP_320753033.1">
    <property type="nucleotide sequence ID" value="NZ_JAWNFV010000005.1"/>
</dbReference>
<evidence type="ECO:0000259" key="3">
    <source>
        <dbReference type="Pfam" id="PF00350"/>
    </source>
</evidence>
<comment type="caution">
    <text evidence="4">The sequence shown here is derived from an EMBL/GenBank/DDBJ whole genome shotgun (WGS) entry which is preliminary data.</text>
</comment>
<evidence type="ECO:0000256" key="2">
    <source>
        <dbReference type="SAM" id="MobiDB-lite"/>
    </source>
</evidence>
<dbReference type="SUPFAM" id="SSF52540">
    <property type="entry name" value="P-loop containing nucleoside triphosphate hydrolases"/>
    <property type="match status" value="1"/>
</dbReference>
<evidence type="ECO:0000256" key="1">
    <source>
        <dbReference type="SAM" id="Coils"/>
    </source>
</evidence>
<feature type="domain" description="Dynamin N-terminal" evidence="3">
    <location>
        <begin position="58"/>
        <end position="222"/>
    </location>
</feature>
<dbReference type="AlphaFoldDB" id="A0AAW9HIT7"/>
<dbReference type="GO" id="GO:0005525">
    <property type="term" value="F:GTP binding"/>
    <property type="evidence" value="ECO:0007669"/>
    <property type="project" value="InterPro"/>
</dbReference>
<evidence type="ECO:0000313" key="5">
    <source>
        <dbReference type="Proteomes" id="UP001288320"/>
    </source>
</evidence>
<dbReference type="PANTHER" id="PTHR42698:SF1">
    <property type="entry name" value="GTPASE ERA, MITOCHONDRIAL"/>
    <property type="match status" value="1"/>
</dbReference>
<dbReference type="EMBL" id="JAWNFV010000005">
    <property type="protein sequence ID" value="MDY5140391.1"/>
    <property type="molecule type" value="Genomic_DNA"/>
</dbReference>
<evidence type="ECO:0000313" key="4">
    <source>
        <dbReference type="EMBL" id="MDY5140391.1"/>
    </source>
</evidence>
<dbReference type="GO" id="GO:0043024">
    <property type="term" value="F:ribosomal small subunit binding"/>
    <property type="evidence" value="ECO:0007669"/>
    <property type="project" value="TreeGrafter"/>
</dbReference>
<name>A0AAW9HIT7_9ACTO</name>
<feature type="region of interest" description="Disordered" evidence="2">
    <location>
        <begin position="467"/>
        <end position="494"/>
    </location>
</feature>
<dbReference type="GO" id="GO:0005829">
    <property type="term" value="C:cytosol"/>
    <property type="evidence" value="ECO:0007669"/>
    <property type="project" value="TreeGrafter"/>
</dbReference>
<dbReference type="Pfam" id="PF00350">
    <property type="entry name" value="Dynamin_N"/>
    <property type="match status" value="1"/>
</dbReference>
<keyword evidence="1" id="KW-0175">Coiled coil</keyword>
<dbReference type="InterPro" id="IPR045063">
    <property type="entry name" value="Dynamin_N"/>
</dbReference>
<dbReference type="InterPro" id="IPR027417">
    <property type="entry name" value="P-loop_NTPase"/>
</dbReference>
<dbReference type="Proteomes" id="UP001288320">
    <property type="component" value="Unassembled WGS sequence"/>
</dbReference>
<sequence>MSRLPSLERVRQALENLSFPLPTPGAADGRDARTDALHQLDDYVLPRLRCLDAPLVAVVGGSTGSGKSALVNALVGAPVTPSSALRPTTRIPVLAHAPGEEAWFSDDRIFPGLARLSGDGAALAHERSGTGAATVVNDGAAEATSGTALSREIVNDGAAAASSAQAAQASGNIRLVESPQVPRGLALVDSPDIDSVEGDNRRLAGQLLQAADLWIFVTTAARYSDAIPWALLDEAAARNIVIAVVLNRVPVGDAAAIRPDLIRRLEERGLGSAPLFVITEYPGAAGIPEADVAPLREWLAGLARDERSRASVARQTLAGALGSLADTCAQARASYREQVEEAERLEADVTTALQEARASIESAIADGTVLRGEVLRRWHEMLGSGQWARALQSSVTRWRDRLSLRRPAGQNAGDEAVGEAIEDSLTEMLLTADASLTTRLAAELERSAAGAGIVLAVEARGADTTIGNNTSAADAERGTAARSTDTAARPHAATRRDAAGGLVRDWRRSLMDMLAERGRGKQLTARIVSLGINAVGVALMLVVFAHTAGLTGGEVAIAGGTAVVAQRVLEAIFGDDAVRRMATTATEDLLGRADEFFAATAAPYREEIARLGISTEALNELDEAMRSAEGRRGWISPLD</sequence>
<accession>A0AAW9HIT7</accession>
<reference evidence="4" key="1">
    <citation type="submission" date="2023-10" db="EMBL/GenBank/DDBJ databases">
        <title>Whole Genome based description of the genera Actinobaculum and Actinotignum reveals a complex phylogenetic relationship within the species included in the genus Actinotignum.</title>
        <authorList>
            <person name="Jensen C.S."/>
            <person name="Dargis R."/>
            <person name="Kemp M."/>
            <person name="Christensen J.J."/>
        </authorList>
    </citation>
    <scope>NUCLEOTIDE SEQUENCE</scope>
    <source>
        <strain evidence="4">SLA_B245</strain>
    </source>
</reference>
<dbReference type="InterPro" id="IPR005662">
    <property type="entry name" value="GTPase_Era-like"/>
</dbReference>
<protein>
    <submittedName>
        <fullName evidence="4">Dynamin family protein</fullName>
    </submittedName>
</protein>
<dbReference type="CDD" id="cd00882">
    <property type="entry name" value="Ras_like_GTPase"/>
    <property type="match status" value="1"/>
</dbReference>
<dbReference type="PANTHER" id="PTHR42698">
    <property type="entry name" value="GTPASE ERA"/>
    <property type="match status" value="1"/>
</dbReference>
<gene>
    <name evidence="4" type="ORF">R6G74_03565</name>
</gene>
<organism evidence="4 5">
    <name type="scientific">Actinotignum timonense</name>
    <dbReference type="NCBI Taxonomy" id="1870995"/>
    <lineage>
        <taxon>Bacteria</taxon>
        <taxon>Bacillati</taxon>
        <taxon>Actinomycetota</taxon>
        <taxon>Actinomycetes</taxon>
        <taxon>Actinomycetales</taxon>
        <taxon>Actinomycetaceae</taxon>
        <taxon>Actinotignum</taxon>
    </lineage>
</organism>
<proteinExistence type="predicted"/>
<dbReference type="Gene3D" id="3.40.50.300">
    <property type="entry name" value="P-loop containing nucleotide triphosphate hydrolases"/>
    <property type="match status" value="1"/>
</dbReference>
<dbReference type="GO" id="GO:0019843">
    <property type="term" value="F:rRNA binding"/>
    <property type="evidence" value="ECO:0007669"/>
    <property type="project" value="TreeGrafter"/>
</dbReference>
<feature type="coiled-coil region" evidence="1">
    <location>
        <begin position="325"/>
        <end position="355"/>
    </location>
</feature>
<dbReference type="GO" id="GO:0000028">
    <property type="term" value="P:ribosomal small subunit assembly"/>
    <property type="evidence" value="ECO:0007669"/>
    <property type="project" value="TreeGrafter"/>
</dbReference>